<proteinExistence type="predicted"/>
<dbReference type="Gene3D" id="3.40.50.150">
    <property type="entry name" value="Vaccinia Virus protein VP39"/>
    <property type="match status" value="1"/>
</dbReference>
<reference evidence="1 2" key="1">
    <citation type="submission" date="2022-06" db="EMBL/GenBank/DDBJ databases">
        <title>Thiomicrohabdus sp. nov, an obligately chemolithoautotrophic, sulfur-oxidizing bacterium isolated from beach of Guanyin Mountain. Amoy.</title>
        <authorList>
            <person name="Zhu H."/>
        </authorList>
    </citation>
    <scope>NUCLEOTIDE SEQUENCE [LARGE SCALE GENOMIC DNA]</scope>
    <source>
        <strain evidence="1 2">XGS-01</strain>
    </source>
</reference>
<accession>A0ABY8CDQ2</accession>
<keyword evidence="1" id="KW-0808">Transferase</keyword>
<dbReference type="RefSeq" id="WP_275595615.1">
    <property type="nucleotide sequence ID" value="NZ_CP102381.1"/>
</dbReference>
<dbReference type="Pfam" id="PF13489">
    <property type="entry name" value="Methyltransf_23"/>
    <property type="match status" value="1"/>
</dbReference>
<dbReference type="InterPro" id="IPR029063">
    <property type="entry name" value="SAM-dependent_MTases_sf"/>
</dbReference>
<evidence type="ECO:0000313" key="2">
    <source>
        <dbReference type="Proteomes" id="UP001222275"/>
    </source>
</evidence>
<dbReference type="PANTHER" id="PTHR43861">
    <property type="entry name" value="TRANS-ACONITATE 2-METHYLTRANSFERASE-RELATED"/>
    <property type="match status" value="1"/>
</dbReference>
<keyword evidence="1" id="KW-0489">Methyltransferase</keyword>
<dbReference type="SUPFAM" id="SSF53335">
    <property type="entry name" value="S-adenosyl-L-methionine-dependent methyltransferases"/>
    <property type="match status" value="1"/>
</dbReference>
<organism evidence="1 2">
    <name type="scientific">Thiomicrorhabdus lithotrophica</name>
    <dbReference type="NCBI Taxonomy" id="2949997"/>
    <lineage>
        <taxon>Bacteria</taxon>
        <taxon>Pseudomonadati</taxon>
        <taxon>Pseudomonadota</taxon>
        <taxon>Gammaproteobacteria</taxon>
        <taxon>Thiotrichales</taxon>
        <taxon>Piscirickettsiaceae</taxon>
        <taxon>Thiomicrorhabdus</taxon>
    </lineage>
</organism>
<name>A0ABY8CDQ2_9GAMM</name>
<dbReference type="GO" id="GO:0032259">
    <property type="term" value="P:methylation"/>
    <property type="evidence" value="ECO:0007669"/>
    <property type="project" value="UniProtKB-KW"/>
</dbReference>
<dbReference type="Proteomes" id="UP001222275">
    <property type="component" value="Chromosome"/>
</dbReference>
<dbReference type="GO" id="GO:0008168">
    <property type="term" value="F:methyltransferase activity"/>
    <property type="evidence" value="ECO:0007669"/>
    <property type="project" value="UniProtKB-KW"/>
</dbReference>
<dbReference type="CDD" id="cd02440">
    <property type="entry name" value="AdoMet_MTases"/>
    <property type="match status" value="1"/>
</dbReference>
<dbReference type="PANTHER" id="PTHR43861:SF6">
    <property type="entry name" value="METHYLTRANSFERASE TYPE 11"/>
    <property type="match status" value="1"/>
</dbReference>
<keyword evidence="2" id="KW-1185">Reference proteome</keyword>
<gene>
    <name evidence="1" type="ORF">NR989_03655</name>
</gene>
<evidence type="ECO:0000313" key="1">
    <source>
        <dbReference type="EMBL" id="WEJ63362.1"/>
    </source>
</evidence>
<sequence length="296" mass="33662">MENNTSKLSQNSLGYWEVTEKPTDEMLQEYYAQKYYQQCKGAHQKVYSQDELAFYEAKVIQRAAMINRLLPTLENKTCLDVGCGEGFELQYFKNNGWDVKGIDFSSDGMAKQNPSCLNLLETGNVYELLDKEIESNKKYSVVWLQNVLEHVIDPQALLQKLLKLVVPDGCAVITVPNDFSALQKHALETGKIDRDFWVALPDHLSYFDAKSLRATSEANGWFCHSVTADFPIDWFLMNESSNYIQNNQVGKAAHHARVDLENLIQQQDMNKVLDFWVALAGIGMGRNITAFISPKD</sequence>
<dbReference type="EMBL" id="CP102381">
    <property type="protein sequence ID" value="WEJ63362.1"/>
    <property type="molecule type" value="Genomic_DNA"/>
</dbReference>
<protein>
    <submittedName>
        <fullName evidence="1">Class I SAM-dependent methyltransferase</fullName>
    </submittedName>
</protein>